<comment type="caution">
    <text evidence="1">The sequence shown here is derived from an EMBL/GenBank/DDBJ whole genome shotgun (WGS) entry which is preliminary data.</text>
</comment>
<dbReference type="RefSeq" id="WP_048672599.1">
    <property type="nucleotide sequence ID" value="NZ_CBTJ020000037.1"/>
</dbReference>
<dbReference type="InterPro" id="IPR029063">
    <property type="entry name" value="SAM-dependent_MTases_sf"/>
</dbReference>
<dbReference type="GO" id="GO:0016740">
    <property type="term" value="F:transferase activity"/>
    <property type="evidence" value="ECO:0007669"/>
    <property type="project" value="UniProtKB-KW"/>
</dbReference>
<dbReference type="Gene3D" id="3.40.50.150">
    <property type="entry name" value="Vaccinia Virus protein VP39"/>
    <property type="match status" value="1"/>
</dbReference>
<sequence length="271" mass="30462">MAGFAAAWLALREPVDAISRSSALTAELRAWRTSLGPLSVLDVASGTGANLRYLAPQLSGEQRWCLVDHDAALMACGHRMLQPWRVEQDLALSLEWRPLDLVKEWDSLDLPAFDLVTASAFMDLVSSAWLTRFTHRCRLWQATVLVALSYDGTIRWQPALAEDARVCEWINRHQCTDKGFGPALGPNAATSLAFSLRELGYRVILQPSPWRLEPTHAALQTALLEGWIEAVKFIADDSLDWLDPWGAQRRRWIEQGESYLQVGHQDVFGRL</sequence>
<accession>W6M413</accession>
<evidence type="ECO:0000313" key="1">
    <source>
        <dbReference type="EMBL" id="CDI02417.1"/>
    </source>
</evidence>
<dbReference type="AlphaFoldDB" id="W6M413"/>
<evidence type="ECO:0000313" key="2">
    <source>
        <dbReference type="Proteomes" id="UP000035760"/>
    </source>
</evidence>
<organism evidence="1 2">
    <name type="scientific">Candidatus Competibacter denitrificans Run_A_D11</name>
    <dbReference type="NCBI Taxonomy" id="1400863"/>
    <lineage>
        <taxon>Bacteria</taxon>
        <taxon>Pseudomonadati</taxon>
        <taxon>Pseudomonadota</taxon>
        <taxon>Gammaproteobacteria</taxon>
        <taxon>Candidatus Competibacteraceae</taxon>
        <taxon>Candidatus Competibacter</taxon>
    </lineage>
</organism>
<dbReference type="Proteomes" id="UP000035760">
    <property type="component" value="Unassembled WGS sequence"/>
</dbReference>
<keyword evidence="1" id="KW-0808">Transferase</keyword>
<dbReference type="STRING" id="1400863.BN873_300038"/>
<dbReference type="SUPFAM" id="SSF53335">
    <property type="entry name" value="S-adenosyl-L-methionine-dependent methyltransferases"/>
    <property type="match status" value="1"/>
</dbReference>
<dbReference type="EMBL" id="CBTJ020000037">
    <property type="protein sequence ID" value="CDI02417.1"/>
    <property type="molecule type" value="Genomic_DNA"/>
</dbReference>
<proteinExistence type="predicted"/>
<name>W6M413_9GAMM</name>
<keyword evidence="2" id="KW-1185">Reference proteome</keyword>
<reference evidence="1" key="2">
    <citation type="submission" date="2014-03" db="EMBL/GenBank/DDBJ databases">
        <title>Candidatus Competibacter-lineage genomes retrieved from metagenomes reveal functional metabolic diversity.</title>
        <authorList>
            <person name="McIlroy S.J."/>
            <person name="Albertsen M."/>
            <person name="Andresen E.K."/>
            <person name="Saunders A.M."/>
            <person name="Kristiansen R."/>
            <person name="Stokholm-Bjerregaard M."/>
            <person name="Nielsen K.L."/>
            <person name="Nielsen P.H."/>
        </authorList>
    </citation>
    <scope>NUCLEOTIDE SEQUENCE</scope>
    <source>
        <strain evidence="1">Run_A_D11</strain>
    </source>
</reference>
<gene>
    <name evidence="1" type="ORF">BN873_300038</name>
</gene>
<protein>
    <submittedName>
        <fullName evidence="1">Glycosyl transferase, group 1</fullName>
    </submittedName>
</protein>
<reference evidence="1" key="1">
    <citation type="submission" date="2013-07" db="EMBL/GenBank/DDBJ databases">
        <authorList>
            <person name="McIlroy S."/>
        </authorList>
    </citation>
    <scope>NUCLEOTIDE SEQUENCE [LARGE SCALE GENOMIC DNA]</scope>
    <source>
        <strain evidence="1">Run_A_D11</strain>
    </source>
</reference>